<dbReference type="GO" id="GO:0016747">
    <property type="term" value="F:acyltransferase activity, transferring groups other than amino-acyl groups"/>
    <property type="evidence" value="ECO:0007669"/>
    <property type="project" value="TreeGrafter"/>
</dbReference>
<comment type="caution">
    <text evidence="4">The sequence shown here is derived from an EMBL/GenBank/DDBJ whole genome shotgun (WGS) entry which is preliminary data.</text>
</comment>
<name>A0AAW1MSJ9_SAPOF</name>
<dbReference type="Gene3D" id="3.30.559.10">
    <property type="entry name" value="Chloramphenicol acetyltransferase-like domain"/>
    <property type="match status" value="2"/>
</dbReference>
<dbReference type="InterPro" id="IPR023213">
    <property type="entry name" value="CAT-like_dom_sf"/>
</dbReference>
<evidence type="ECO:0000256" key="2">
    <source>
        <dbReference type="ARBA" id="ARBA00022679"/>
    </source>
</evidence>
<dbReference type="EMBL" id="JBDFQZ010000002">
    <property type="protein sequence ID" value="KAK9749201.1"/>
    <property type="molecule type" value="Genomic_DNA"/>
</dbReference>
<protein>
    <submittedName>
        <fullName evidence="4">Uncharacterized protein</fullName>
    </submittedName>
</protein>
<organism evidence="4 5">
    <name type="scientific">Saponaria officinalis</name>
    <name type="common">Common soapwort</name>
    <name type="synonym">Lychnis saponaria</name>
    <dbReference type="NCBI Taxonomy" id="3572"/>
    <lineage>
        <taxon>Eukaryota</taxon>
        <taxon>Viridiplantae</taxon>
        <taxon>Streptophyta</taxon>
        <taxon>Embryophyta</taxon>
        <taxon>Tracheophyta</taxon>
        <taxon>Spermatophyta</taxon>
        <taxon>Magnoliopsida</taxon>
        <taxon>eudicotyledons</taxon>
        <taxon>Gunneridae</taxon>
        <taxon>Pentapetalae</taxon>
        <taxon>Caryophyllales</taxon>
        <taxon>Caryophyllaceae</taxon>
        <taxon>Caryophylleae</taxon>
        <taxon>Saponaria</taxon>
    </lineage>
</organism>
<evidence type="ECO:0000256" key="1">
    <source>
        <dbReference type="ARBA" id="ARBA00009861"/>
    </source>
</evidence>
<evidence type="ECO:0000313" key="4">
    <source>
        <dbReference type="EMBL" id="KAK9749201.1"/>
    </source>
</evidence>
<comment type="similarity">
    <text evidence="1">Belongs to the plant acyltransferase family.</text>
</comment>
<dbReference type="PANTHER" id="PTHR31642:SF11">
    <property type="entry name" value="SHIKIMATE O-HYDROXYCINNAMOYLTRANSFERASE"/>
    <property type="match status" value="1"/>
</dbReference>
<proteinExistence type="inferred from homology"/>
<dbReference type="InterPro" id="IPR050317">
    <property type="entry name" value="Plant_Fungal_Acyltransferase"/>
</dbReference>
<reference evidence="4" key="1">
    <citation type="submission" date="2024-03" db="EMBL/GenBank/DDBJ databases">
        <title>WGS assembly of Saponaria officinalis var. Norfolk2.</title>
        <authorList>
            <person name="Jenkins J."/>
            <person name="Shu S."/>
            <person name="Grimwood J."/>
            <person name="Barry K."/>
            <person name="Goodstein D."/>
            <person name="Schmutz J."/>
            <person name="Leebens-Mack J."/>
            <person name="Osbourn A."/>
        </authorList>
    </citation>
    <scope>NUCLEOTIDE SEQUENCE [LARGE SCALE GENOMIC DNA]</scope>
    <source>
        <strain evidence="4">JIC</strain>
    </source>
</reference>
<sequence length="440" mass="49994">MSIMVKPAQETPQKILHLSKLDMIIRAPKTHTDEFFIYDKPPPSKLSLYFNAEILKNTLSKILVPYYPLAGRLQLNQNRDRYEINCNAMGALFIETETNLTLKYLNETNLTLKYLNGFEPSAALRELLIPECDYTRDLCLIPLSMVQVTWFKCGGFGLGFALHHHVADGPAHAEFVVKFLTLVAGFDIPISPVHDRFHVAPRDPLCIKYQHVHEFDPIVSSLPSNGFTTGDQIYDTAQSLLKISKQQIQVLKHATLSQAMKYTNNNNHKISTFAIIASHIWRSACNARDIPHDQEVKLYIPVDGRSRLKDPVMPETYFGNVIFFAICIAKAGDVIHRPIWYTASKIQDSTEKMDDESTHKIMYSDLKINLWVKFPFYKADFGWGPPKVVRTCEIKVEGLSFLIDGPDGDDGLTLAINLFSVHIPMFKNHLYSFMPTNSSL</sequence>
<accession>A0AAW1MSJ9</accession>
<dbReference type="Proteomes" id="UP001443914">
    <property type="component" value="Unassembled WGS sequence"/>
</dbReference>
<keyword evidence="3" id="KW-0012">Acyltransferase</keyword>
<keyword evidence="2" id="KW-0808">Transferase</keyword>
<gene>
    <name evidence="4" type="ORF">RND81_02G109100</name>
</gene>
<keyword evidence="5" id="KW-1185">Reference proteome</keyword>
<evidence type="ECO:0000313" key="5">
    <source>
        <dbReference type="Proteomes" id="UP001443914"/>
    </source>
</evidence>
<dbReference type="AlphaFoldDB" id="A0AAW1MSJ9"/>
<evidence type="ECO:0000256" key="3">
    <source>
        <dbReference type="ARBA" id="ARBA00023315"/>
    </source>
</evidence>
<dbReference type="PANTHER" id="PTHR31642">
    <property type="entry name" value="TRICHOTHECENE 3-O-ACETYLTRANSFERASE"/>
    <property type="match status" value="1"/>
</dbReference>
<dbReference type="Pfam" id="PF02458">
    <property type="entry name" value="Transferase"/>
    <property type="match status" value="1"/>
</dbReference>